<protein>
    <submittedName>
        <fullName evidence="2">Chemotaxis protein CheY</fullName>
    </submittedName>
</protein>
<dbReference type="PROSITE" id="PS50110">
    <property type="entry name" value="RESPONSE_REGULATORY"/>
    <property type="match status" value="1"/>
</dbReference>
<comment type="caution">
    <text evidence="2">The sequence shown here is derived from an EMBL/GenBank/DDBJ whole genome shotgun (WGS) entry which is preliminary data.</text>
</comment>
<sequence length="121" mass="13471">MQVLIVQSCQDLGLLWQRHLDRLGMETKLVCWPDDAINCLSDEPFETIVLDLELKGGSAMNVADFASFRQPNARVVFVTGRTFFSDGSIFAHFANARAFLPATTPPEDLATMVEHYCTEGC</sequence>
<dbReference type="InterPro" id="IPR011006">
    <property type="entry name" value="CheY-like_superfamily"/>
</dbReference>
<gene>
    <name evidence="2" type="ORF">PM02_03790</name>
</gene>
<reference evidence="2 3" key="1">
    <citation type="journal article" date="2014" name="Genome Announc.">
        <title>Draft Genome Sequences of Two Isolates of the Roseobacter Group, Sulfitobacter sp. Strains 3SOLIMAR09 and 1FIGIMAR09, from Harbors of Mallorca Island (Mediterranean Sea).</title>
        <authorList>
            <person name="Mas-Llado M."/>
            <person name="Pina-Villalonga J.M."/>
            <person name="Brunet-Galmes I."/>
            <person name="Nogales B."/>
            <person name="Bosch R."/>
        </authorList>
    </citation>
    <scope>NUCLEOTIDE SEQUENCE [LARGE SCALE GENOMIC DNA]</scope>
    <source>
        <strain evidence="2 3">1FIGIMAR09</strain>
    </source>
</reference>
<evidence type="ECO:0000313" key="2">
    <source>
        <dbReference type="EMBL" id="KAJ04568.1"/>
    </source>
</evidence>
<proteinExistence type="predicted"/>
<dbReference type="GO" id="GO:0000160">
    <property type="term" value="P:phosphorelay signal transduction system"/>
    <property type="evidence" value="ECO:0007669"/>
    <property type="project" value="InterPro"/>
</dbReference>
<dbReference type="InterPro" id="IPR001789">
    <property type="entry name" value="Sig_transdc_resp-reg_receiver"/>
</dbReference>
<dbReference type="eggNOG" id="COG0784">
    <property type="taxonomic scope" value="Bacteria"/>
</dbReference>
<dbReference type="EMBL" id="JEMU01000002">
    <property type="protein sequence ID" value="KAJ04568.1"/>
    <property type="molecule type" value="Genomic_DNA"/>
</dbReference>
<evidence type="ECO:0000313" key="3">
    <source>
        <dbReference type="Proteomes" id="UP000027337"/>
    </source>
</evidence>
<evidence type="ECO:0000256" key="1">
    <source>
        <dbReference type="PROSITE-ProRule" id="PRU00169"/>
    </source>
</evidence>
<dbReference type="SUPFAM" id="SSF52172">
    <property type="entry name" value="CheY-like"/>
    <property type="match status" value="1"/>
</dbReference>
<dbReference type="STRING" id="83219.PM02_03790"/>
<dbReference type="AlphaFoldDB" id="A0A061SWU1"/>
<keyword evidence="3" id="KW-1185">Reference proteome</keyword>
<feature type="modified residue" description="4-aspartylphosphate" evidence="1">
    <location>
        <position position="51"/>
    </location>
</feature>
<dbReference type="Proteomes" id="UP000027337">
    <property type="component" value="Unassembled WGS sequence"/>
</dbReference>
<dbReference type="GeneID" id="72438992"/>
<keyword evidence="1" id="KW-0597">Phosphoprotein</keyword>
<dbReference type="RefSeq" id="WP_037905305.1">
    <property type="nucleotide sequence ID" value="NZ_CP068998.1"/>
</dbReference>
<organism evidence="2 3">
    <name type="scientific">Sulfitobacter mediterraneus</name>
    <dbReference type="NCBI Taxonomy" id="83219"/>
    <lineage>
        <taxon>Bacteria</taxon>
        <taxon>Pseudomonadati</taxon>
        <taxon>Pseudomonadota</taxon>
        <taxon>Alphaproteobacteria</taxon>
        <taxon>Rhodobacterales</taxon>
        <taxon>Roseobacteraceae</taxon>
        <taxon>Sulfitobacter</taxon>
    </lineage>
</organism>
<name>A0A061SWU1_9RHOB</name>
<accession>A0A061SWU1</accession>
<dbReference type="Gene3D" id="3.40.50.2300">
    <property type="match status" value="1"/>
</dbReference>